<dbReference type="EMBL" id="NBNE01011349">
    <property type="protein sequence ID" value="OWY96670.1"/>
    <property type="molecule type" value="Genomic_DNA"/>
</dbReference>
<accession>A0A225UUA7</accession>
<protein>
    <submittedName>
        <fullName evidence="3">Helitron helicase</fullName>
    </submittedName>
</protein>
<dbReference type="AlphaFoldDB" id="A0A225UUA7"/>
<evidence type="ECO:0000256" key="1">
    <source>
        <dbReference type="SAM" id="MobiDB-lite"/>
    </source>
</evidence>
<comment type="caution">
    <text evidence="3">The sequence shown here is derived from an EMBL/GenBank/DDBJ whole genome shotgun (WGS) entry which is preliminary data.</text>
</comment>
<dbReference type="InterPro" id="IPR025476">
    <property type="entry name" value="Helitron_helicase-like"/>
</dbReference>
<dbReference type="PANTHER" id="PTHR45786:SF74">
    <property type="entry name" value="ATP-DEPENDENT DNA HELICASE"/>
    <property type="match status" value="1"/>
</dbReference>
<gene>
    <name evidence="3" type="ORF">PHMEG_00033004</name>
</gene>
<keyword evidence="3" id="KW-0547">Nucleotide-binding</keyword>
<dbReference type="PANTHER" id="PTHR45786">
    <property type="entry name" value="DNA BINDING PROTEIN-LIKE"/>
    <property type="match status" value="1"/>
</dbReference>
<reference evidence="4" key="1">
    <citation type="submission" date="2017-03" db="EMBL/GenBank/DDBJ databases">
        <title>Phytopthora megakarya and P. palmivora, two closely related causual agents of cacao black pod achieved similar genome size and gene model numbers by different mechanisms.</title>
        <authorList>
            <person name="Ali S."/>
            <person name="Shao J."/>
            <person name="Larry D.J."/>
            <person name="Kronmiller B."/>
            <person name="Shen D."/>
            <person name="Strem M.D."/>
            <person name="Melnick R.L."/>
            <person name="Guiltinan M.J."/>
            <person name="Tyler B.M."/>
            <person name="Meinhardt L.W."/>
            <person name="Bailey B.A."/>
        </authorList>
    </citation>
    <scope>NUCLEOTIDE SEQUENCE [LARGE SCALE GENOMIC DNA]</scope>
    <source>
        <strain evidence="4">zdho120</strain>
    </source>
</reference>
<proteinExistence type="predicted"/>
<dbReference type="GO" id="GO:0004386">
    <property type="term" value="F:helicase activity"/>
    <property type="evidence" value="ECO:0007669"/>
    <property type="project" value="UniProtKB-KW"/>
</dbReference>
<evidence type="ECO:0000313" key="3">
    <source>
        <dbReference type="EMBL" id="OWY96670.1"/>
    </source>
</evidence>
<feature type="non-terminal residue" evidence="3">
    <location>
        <position position="175"/>
    </location>
</feature>
<name>A0A225UUA7_9STRA</name>
<evidence type="ECO:0000259" key="2">
    <source>
        <dbReference type="Pfam" id="PF14214"/>
    </source>
</evidence>
<feature type="domain" description="Helitron helicase-like" evidence="2">
    <location>
        <begin position="7"/>
        <end position="175"/>
    </location>
</feature>
<keyword evidence="3" id="KW-0347">Helicase</keyword>
<keyword evidence="3" id="KW-0378">Hydrolase</keyword>
<dbReference type="OrthoDB" id="116564at2759"/>
<keyword evidence="4" id="KW-1185">Reference proteome</keyword>
<keyword evidence="3" id="KW-0067">ATP-binding</keyword>
<dbReference type="Proteomes" id="UP000198211">
    <property type="component" value="Unassembled WGS sequence"/>
</dbReference>
<feature type="region of interest" description="Disordered" evidence="1">
    <location>
        <begin position="48"/>
        <end position="74"/>
    </location>
</feature>
<dbReference type="STRING" id="4795.A0A225UUA7"/>
<sequence length="175" mass="19996">MGGPMGKCEQSRLRYIQKNQLLYRLETLQGLTDALRNESSDVHRVAVNEEVAQRSSTGRSNHSRERGVAAAEPEASNLGHKVKIPPTFTRDPRYLYQRFSDAMAIVRETCVPNLFITMTCNPNWPEIKENLRRGEQASDRPDLVLRVFMQELKVLNQDLDEGELGAKVHVVEYQK</sequence>
<evidence type="ECO:0000313" key="4">
    <source>
        <dbReference type="Proteomes" id="UP000198211"/>
    </source>
</evidence>
<organism evidence="3 4">
    <name type="scientific">Phytophthora megakarya</name>
    <dbReference type="NCBI Taxonomy" id="4795"/>
    <lineage>
        <taxon>Eukaryota</taxon>
        <taxon>Sar</taxon>
        <taxon>Stramenopiles</taxon>
        <taxon>Oomycota</taxon>
        <taxon>Peronosporomycetes</taxon>
        <taxon>Peronosporales</taxon>
        <taxon>Peronosporaceae</taxon>
        <taxon>Phytophthora</taxon>
    </lineage>
</organism>
<dbReference type="Pfam" id="PF14214">
    <property type="entry name" value="Helitron_like_N"/>
    <property type="match status" value="1"/>
</dbReference>